<reference evidence="2 3" key="1">
    <citation type="submission" date="2016-03" db="EMBL/GenBank/DDBJ databases">
        <title>Comparative genomics of Pseudogymnoascus destructans, the fungus causing white-nose syndrome of bats.</title>
        <authorList>
            <person name="Palmer J.M."/>
            <person name="Drees K.P."/>
            <person name="Foster J.T."/>
            <person name="Lindner D.L."/>
        </authorList>
    </citation>
    <scope>NUCLEOTIDE SEQUENCE [LARGE SCALE GENOMIC DNA]</scope>
    <source>
        <strain evidence="2 3">UAMH 10579</strain>
    </source>
</reference>
<dbReference type="STRING" id="342668.A0A1B8GRU9"/>
<dbReference type="PANTHER" id="PTHR33112">
    <property type="entry name" value="DOMAIN PROTEIN, PUTATIVE-RELATED"/>
    <property type="match status" value="1"/>
</dbReference>
<dbReference type="Pfam" id="PF06985">
    <property type="entry name" value="HET"/>
    <property type="match status" value="1"/>
</dbReference>
<gene>
    <name evidence="2" type="ORF">VE01_03590</name>
</gene>
<dbReference type="EMBL" id="KV460216">
    <property type="protein sequence ID" value="OBT98557.2"/>
    <property type="molecule type" value="Genomic_DNA"/>
</dbReference>
<evidence type="ECO:0000313" key="3">
    <source>
        <dbReference type="Proteomes" id="UP000091956"/>
    </source>
</evidence>
<protein>
    <recommendedName>
        <fullName evidence="1">Heterokaryon incompatibility domain-containing protein</fullName>
    </recommendedName>
</protein>
<keyword evidence="3" id="KW-1185">Reference proteome</keyword>
<proteinExistence type="predicted"/>
<dbReference type="GeneID" id="84234241"/>
<evidence type="ECO:0000313" key="2">
    <source>
        <dbReference type="EMBL" id="OBT98557.2"/>
    </source>
</evidence>
<dbReference type="PANTHER" id="PTHR33112:SF12">
    <property type="entry name" value="HETEROKARYON INCOMPATIBILITY DOMAIN-CONTAINING PROTEIN"/>
    <property type="match status" value="1"/>
</dbReference>
<dbReference type="InterPro" id="IPR010730">
    <property type="entry name" value="HET"/>
</dbReference>
<organism evidence="2 3">
    <name type="scientific">Pseudogymnoascus verrucosus</name>
    <dbReference type="NCBI Taxonomy" id="342668"/>
    <lineage>
        <taxon>Eukaryota</taxon>
        <taxon>Fungi</taxon>
        <taxon>Dikarya</taxon>
        <taxon>Ascomycota</taxon>
        <taxon>Pezizomycotina</taxon>
        <taxon>Leotiomycetes</taxon>
        <taxon>Thelebolales</taxon>
        <taxon>Thelebolaceae</taxon>
        <taxon>Pseudogymnoascus</taxon>
    </lineage>
</organism>
<name>A0A1B8GRU9_9PEZI</name>
<evidence type="ECO:0000259" key="1">
    <source>
        <dbReference type="Pfam" id="PF06985"/>
    </source>
</evidence>
<sequence length="720" mass="81086">MSKRAKRKAKEITMSSAGSQSIQFYNKEGNMCENTSLDDLRAQNSELCSRCNGIDMDNALKVTNDQSSRFIMPLGNISEDMKYSLCPLCRLFSFTFVPLETKRYPTLRGHHLRVFMVDSTDINTINFRGHGVALGVCQGILEKKIAAKERLRCLAKGFIAPVFPRNPHPSALQLQLVSRGKVDFQQMQAWLQKCQDNHSGICGRKTGSRPIGFKCIDINTRLTCYIKSDDEYYALSYVWATSNTGTSAKGVTDDASALPLSGVPQVIEDAIAVVRGLGGQYLWVDKYCINQKDQDQKQTQINAMDKIYEGAIATIIAASAKNSPPGLAGVSRPRILQQPTELVGSHLLASTLSHISKAVAASTWVTRGWTYQEAVLSERCFFFTDEQVHFLCRCSTSCESIAASPKAVISSPIRARTRNDAWSVNETAAGQNLTGLWDFFDTLHHYKSRDLTYESDSLNAFQGLLAKSSFRNIWGVPIACDPDREEAALSIGFARGLWWENPGNNWSDVLKAEETYVSYTRRPSFPSWSWAGWGGPTRPHKYCGDKSSDTGCNEVDDESFDIQFWVELTSGEQISLSEFCHLTKKSSQVPQLSHILHIETEIHKVRIRRHPHHPKSMACICDCPLDYNRCNKKKKHMTSTHNVRFFEDLMRNESFSDVIFSQFWDVIPLFTAKDSKYSVSIASLIIDWNKESSGLAQVRGVAYLHRRLFLGTRRLKFRLT</sequence>
<dbReference type="AlphaFoldDB" id="A0A1B8GRU9"/>
<reference evidence="3" key="2">
    <citation type="journal article" date="2018" name="Nat. Commun.">
        <title>Extreme sensitivity to ultraviolet light in the fungal pathogen causing white-nose syndrome of bats.</title>
        <authorList>
            <person name="Palmer J.M."/>
            <person name="Drees K.P."/>
            <person name="Foster J.T."/>
            <person name="Lindner D.L."/>
        </authorList>
    </citation>
    <scope>NUCLEOTIDE SEQUENCE [LARGE SCALE GENOMIC DNA]</scope>
    <source>
        <strain evidence="3">UAMH 10579</strain>
    </source>
</reference>
<dbReference type="RefSeq" id="XP_059319870.1">
    <property type="nucleotide sequence ID" value="XM_059463542.1"/>
</dbReference>
<feature type="domain" description="Heterokaryon incompatibility" evidence="1">
    <location>
        <begin position="232"/>
        <end position="373"/>
    </location>
</feature>
<accession>A0A1B8GRU9</accession>
<dbReference type="Proteomes" id="UP000091956">
    <property type="component" value="Unassembled WGS sequence"/>
</dbReference>